<keyword evidence="8" id="KW-0966">Cell projection</keyword>
<accession>A0A553SIV3</accession>
<dbReference type="SUPFAM" id="SSF101498">
    <property type="entry name" value="Anti-sigma factor FlgM"/>
    <property type="match status" value="1"/>
</dbReference>
<evidence type="ECO:0000313" key="8">
    <source>
        <dbReference type="EMBL" id="TRZ36915.1"/>
    </source>
</evidence>
<dbReference type="RefSeq" id="WP_185765316.1">
    <property type="nucleotide sequence ID" value="NZ_RIBP01000004.1"/>
</dbReference>
<evidence type="ECO:0000256" key="3">
    <source>
        <dbReference type="ARBA" id="ARBA00022491"/>
    </source>
</evidence>
<dbReference type="InterPro" id="IPR031316">
    <property type="entry name" value="FlgM_C"/>
</dbReference>
<dbReference type="NCBIfam" id="TIGR03824">
    <property type="entry name" value="FlgM_jcvi"/>
    <property type="match status" value="1"/>
</dbReference>
<dbReference type="AlphaFoldDB" id="A0A553SIV3"/>
<evidence type="ECO:0000259" key="7">
    <source>
        <dbReference type="Pfam" id="PF04316"/>
    </source>
</evidence>
<comment type="similarity">
    <text evidence="1">Belongs to the FlgM family.</text>
</comment>
<evidence type="ECO:0000256" key="6">
    <source>
        <dbReference type="ARBA" id="ARBA00023163"/>
    </source>
</evidence>
<name>A0A553SIV3_NIACI</name>
<reference evidence="9" key="1">
    <citation type="submission" date="2018-10" db="EMBL/GenBank/DDBJ databases">
        <title>FDA dAtabase for Regulatory Grade micrObial Sequences (FDA-ARGOS): Supporting development and validation of Infectious Disease Dx tests.</title>
        <authorList>
            <person name="Minogue T."/>
            <person name="Wolcott M."/>
            <person name="Wasieloski L."/>
            <person name="Aguilar W."/>
            <person name="Moore D."/>
            <person name="Tallon L."/>
            <person name="Sadzewicz L."/>
            <person name="Sengamalay N."/>
            <person name="Ott S."/>
            <person name="Godinez A."/>
            <person name="Nagaraj S."/>
            <person name="Vavikolanu K."/>
            <person name="Vyas G."/>
            <person name="Nadendla S."/>
            <person name="George J."/>
            <person name="Sichtig H."/>
        </authorList>
    </citation>
    <scope>NUCLEOTIDE SEQUENCE [LARGE SCALE GENOMIC DNA]</scope>
    <source>
        <strain evidence="9">FDAARGOS_343</strain>
    </source>
</reference>
<dbReference type="Pfam" id="PF04316">
    <property type="entry name" value="FlgM"/>
    <property type="match status" value="1"/>
</dbReference>
<organism evidence="8 9">
    <name type="scientific">Niallia circulans</name>
    <name type="common">Bacillus circulans</name>
    <dbReference type="NCBI Taxonomy" id="1397"/>
    <lineage>
        <taxon>Bacteria</taxon>
        <taxon>Bacillati</taxon>
        <taxon>Bacillota</taxon>
        <taxon>Bacilli</taxon>
        <taxon>Bacillales</taxon>
        <taxon>Bacillaceae</taxon>
        <taxon>Niallia</taxon>
    </lineage>
</organism>
<keyword evidence="8" id="KW-0969">Cilium</keyword>
<gene>
    <name evidence="8" type="primary">flgM</name>
    <name evidence="8" type="ORF">CEQ21_15565</name>
</gene>
<dbReference type="InterPro" id="IPR035890">
    <property type="entry name" value="Anti-sigma-28_factor_FlgM_sf"/>
</dbReference>
<dbReference type="GO" id="GO:0044781">
    <property type="term" value="P:bacterial-type flagellum organization"/>
    <property type="evidence" value="ECO:0007669"/>
    <property type="project" value="UniProtKB-KW"/>
</dbReference>
<dbReference type="EMBL" id="RIBP01000004">
    <property type="protein sequence ID" value="TRZ36915.1"/>
    <property type="molecule type" value="Genomic_DNA"/>
</dbReference>
<dbReference type="GO" id="GO:0045892">
    <property type="term" value="P:negative regulation of DNA-templated transcription"/>
    <property type="evidence" value="ECO:0007669"/>
    <property type="project" value="InterPro"/>
</dbReference>
<keyword evidence="3" id="KW-0678">Repressor</keyword>
<evidence type="ECO:0000256" key="5">
    <source>
        <dbReference type="ARBA" id="ARBA00023015"/>
    </source>
</evidence>
<feature type="domain" description="Anti-sigma-28 factor FlgM C-terminal" evidence="7">
    <location>
        <begin position="33"/>
        <end position="83"/>
    </location>
</feature>
<dbReference type="Proteomes" id="UP000319837">
    <property type="component" value="Unassembled WGS sequence"/>
</dbReference>
<keyword evidence="4" id="KW-1005">Bacterial flagellum biogenesis</keyword>
<evidence type="ECO:0000256" key="1">
    <source>
        <dbReference type="ARBA" id="ARBA00005322"/>
    </source>
</evidence>
<keyword evidence="8" id="KW-0282">Flagellum</keyword>
<protein>
    <recommendedName>
        <fullName evidence="2">Negative regulator of flagellin synthesis</fullName>
    </recommendedName>
</protein>
<keyword evidence="5" id="KW-0805">Transcription regulation</keyword>
<evidence type="ECO:0000313" key="9">
    <source>
        <dbReference type="Proteomes" id="UP000319837"/>
    </source>
</evidence>
<comment type="caution">
    <text evidence="8">The sequence shown here is derived from an EMBL/GenBank/DDBJ whole genome shotgun (WGS) entry which is preliminary data.</text>
</comment>
<keyword evidence="6" id="KW-0804">Transcription</keyword>
<dbReference type="InterPro" id="IPR007412">
    <property type="entry name" value="FlgM"/>
</dbReference>
<sequence>MKINNYGTQGINPYKKQVNKIDQVKSEAVRGTDKIEISSAAKELQQVTQVSQARTEKIEALKKEIQNGTYQVRAEDVASSIVNFYAKNNQAN</sequence>
<evidence type="ECO:0000256" key="2">
    <source>
        <dbReference type="ARBA" id="ARBA00017823"/>
    </source>
</evidence>
<evidence type="ECO:0000256" key="4">
    <source>
        <dbReference type="ARBA" id="ARBA00022795"/>
    </source>
</evidence>
<proteinExistence type="inferred from homology"/>